<proteinExistence type="predicted"/>
<dbReference type="Pfam" id="PF03160">
    <property type="entry name" value="Calx-beta"/>
    <property type="match status" value="2"/>
</dbReference>
<evidence type="ECO:0000256" key="2">
    <source>
        <dbReference type="ARBA" id="ARBA00022737"/>
    </source>
</evidence>
<evidence type="ECO:0000256" key="4">
    <source>
        <dbReference type="SAM" id="Phobius"/>
    </source>
</evidence>
<dbReference type="InterPro" id="IPR038081">
    <property type="entry name" value="CalX-like_sf"/>
</dbReference>
<keyword evidence="3" id="KW-0106">Calcium</keyword>
<dbReference type="eggNOG" id="KOG1306">
    <property type="taxonomic scope" value="Eukaryota"/>
</dbReference>
<feature type="transmembrane region" description="Helical" evidence="4">
    <location>
        <begin position="892"/>
        <end position="922"/>
    </location>
</feature>
<keyword evidence="2" id="KW-0677">Repeat</keyword>
<keyword evidence="4" id="KW-0812">Transmembrane</keyword>
<dbReference type="InParanoid" id="A0A1X7TP09"/>
<dbReference type="SUPFAM" id="SSF141072">
    <property type="entry name" value="CalX-like"/>
    <property type="match status" value="2"/>
</dbReference>
<dbReference type="GO" id="GO:0007154">
    <property type="term" value="P:cell communication"/>
    <property type="evidence" value="ECO:0007669"/>
    <property type="project" value="InterPro"/>
</dbReference>
<dbReference type="EnsemblMetazoa" id="Aqu2.1.16437_001">
    <property type="protein sequence ID" value="Aqu2.1.16437_001"/>
    <property type="gene ID" value="Aqu2.1.16437"/>
</dbReference>
<evidence type="ECO:0000256" key="5">
    <source>
        <dbReference type="SAM" id="SignalP"/>
    </source>
</evidence>
<evidence type="ECO:0000259" key="6">
    <source>
        <dbReference type="PROSITE" id="PS50835"/>
    </source>
</evidence>
<dbReference type="GO" id="GO:0016020">
    <property type="term" value="C:membrane"/>
    <property type="evidence" value="ECO:0007669"/>
    <property type="project" value="InterPro"/>
</dbReference>
<evidence type="ECO:0000256" key="1">
    <source>
        <dbReference type="ARBA" id="ARBA00022729"/>
    </source>
</evidence>
<feature type="chain" id="PRO_5011965274" description="Ig-like domain-containing protein" evidence="5">
    <location>
        <begin position="21"/>
        <end position="1100"/>
    </location>
</feature>
<sequence>MALVFFSFFLLLVLTDLVQGQLQEDVIVECYSSAADCVSNTNGVSLAAIDCCNRTSGGYISHSSLAAQCGACVVVGFDQSRVHIGPSDAGRRYSFTADVLLSTPGAPDVTGLDYVISREPAVDVTDYLSSDFAGRTNGFLPERFSIRYLSQGNAVALQPTLSFDYLIAAETDAAAGDPPIPSEVVLVYRRLSITIEDIDIITVGLEPPSIVLEGSSATARVERQIITYEAPFEVTVSNERYTGPLSQDEAAVGDFDLFNFTEKHSYVFRPTTLNEQRFGELIFIMPQDNIVELQEVFRWRLTVNDSRVRLDPEKITQLVRLDNQDVFNIGFKDVNVTIREGEGAALTIKQIGNETGGADIGGFPEDGLQPIQLELILGTATNGSDFLINFTVPRLTYSVNNTLNDISFTSITSIDDNIIEGNETLKVVIVPVGNNVQAQKDRQTATITIIDNNIITTPPESVTVLLNEGGRANFTCEGTGGVLRWTVEGLPTDHSLNQERSLIVSNTSASPDVLSSVLSVAVLPINDGVNITCQIYSISNPFDPTTSTSTLTIRGISSVEDLQWSNDDQLLSWSPPSFYSNDILPGGIATYNVLVNGISVTNTANTSVWLNSTALNISCKEFDVSVTVFIVQYVSLGTVHSFNNTANYTVFYESLLMNYDESNSTFSANLTSLINSTQSCDSTIMGRVYPDKGIKENTQFIKANEKEEIFQYKMIGLKPCRTYTAVIDVLHYFIRGDKTNFTFTTPSSDVYDIIVSNENESVSVECVYALLSTAEGCHVVFNDVANKRSESFNITGSGNTTISLSTSGHYTVTAYDILNESIIPWSCVQPKLVTVVKFMPSPSSVRSSNELLHTLYSEDVPVLTSSESPSSSDLNISPAIPSTINSNSINSVVLIGSSAVGAVIVFAPITIIIAVAAVVWHIRKTKTKSNFMSNNPAYGQIQLTLQMPSEIKTDVNPAYETVTNNALYETSQTRSNLLKATTASAGVLSMKGTYDVIENEGTVEICAVLTGGVLSTDTEITLQARDNTAAWNSDYSTHEICPILKAFGNRTCGRFNIINDAVKEELYENFKVGIVNVNPQNSAVAIDKSQSIIRIQNDDY</sequence>
<dbReference type="AlphaFoldDB" id="A0A1X7TP09"/>
<feature type="signal peptide" evidence="5">
    <location>
        <begin position="1"/>
        <end position="20"/>
    </location>
</feature>
<organism evidence="7">
    <name type="scientific">Amphimedon queenslandica</name>
    <name type="common">Sponge</name>
    <dbReference type="NCBI Taxonomy" id="400682"/>
    <lineage>
        <taxon>Eukaryota</taxon>
        <taxon>Metazoa</taxon>
        <taxon>Porifera</taxon>
        <taxon>Demospongiae</taxon>
        <taxon>Heteroscleromorpha</taxon>
        <taxon>Haplosclerida</taxon>
        <taxon>Niphatidae</taxon>
        <taxon>Amphimedon</taxon>
    </lineage>
</organism>
<feature type="domain" description="Ig-like" evidence="6">
    <location>
        <begin position="459"/>
        <end position="552"/>
    </location>
</feature>
<accession>A0A1X7TP09</accession>
<name>A0A1X7TP09_AMPQE</name>
<evidence type="ECO:0000256" key="3">
    <source>
        <dbReference type="ARBA" id="ARBA00022837"/>
    </source>
</evidence>
<keyword evidence="4" id="KW-1133">Transmembrane helix</keyword>
<dbReference type="PROSITE" id="PS50835">
    <property type="entry name" value="IG_LIKE"/>
    <property type="match status" value="1"/>
</dbReference>
<dbReference type="InterPro" id="IPR003644">
    <property type="entry name" value="Calx_beta"/>
</dbReference>
<reference evidence="7" key="1">
    <citation type="submission" date="2017-05" db="UniProtKB">
        <authorList>
            <consortium name="EnsemblMetazoa"/>
        </authorList>
    </citation>
    <scope>IDENTIFICATION</scope>
</reference>
<protein>
    <recommendedName>
        <fullName evidence="6">Ig-like domain-containing protein</fullName>
    </recommendedName>
</protein>
<keyword evidence="4" id="KW-0472">Membrane</keyword>
<evidence type="ECO:0000313" key="7">
    <source>
        <dbReference type="EnsemblMetazoa" id="Aqu2.1.16437_001"/>
    </source>
</evidence>
<dbReference type="InterPro" id="IPR007110">
    <property type="entry name" value="Ig-like_dom"/>
</dbReference>
<dbReference type="Gene3D" id="2.60.40.2030">
    <property type="match status" value="2"/>
</dbReference>
<keyword evidence="1 5" id="KW-0732">Signal</keyword>